<evidence type="ECO:0000256" key="1">
    <source>
        <dbReference type="SAM" id="Phobius"/>
    </source>
</evidence>
<feature type="transmembrane region" description="Helical" evidence="1">
    <location>
        <begin position="55"/>
        <end position="74"/>
    </location>
</feature>
<name>A0AAV3SEY1_HALDO</name>
<sequence>MDWTDRFRTTFVALAAVGLLGAGAGIVLGLGLGFVVFCGVVGFGALAVLRRGEPAVAPVLLAVGVVAVLLAIVYGVRDPLLGLLLAAMAAVAFVRSYQYHQVYSA</sequence>
<dbReference type="GeneID" id="71760850"/>
<dbReference type="RefSeq" id="WP_244703938.1">
    <property type="nucleotide sequence ID" value="NZ_BAAADN010000022.1"/>
</dbReference>
<dbReference type="Proteomes" id="UP001500962">
    <property type="component" value="Unassembled WGS sequence"/>
</dbReference>
<feature type="transmembrane region" description="Helical" evidence="1">
    <location>
        <begin position="12"/>
        <end position="43"/>
    </location>
</feature>
<dbReference type="KEGG" id="hdo:MUK72_03340"/>
<dbReference type="EMBL" id="CP095005">
    <property type="protein sequence ID" value="UOO95750.1"/>
    <property type="molecule type" value="Genomic_DNA"/>
</dbReference>
<feature type="transmembrane region" description="Helical" evidence="1">
    <location>
        <begin position="80"/>
        <end position="97"/>
    </location>
</feature>
<keyword evidence="1" id="KW-1133">Transmembrane helix</keyword>
<gene>
    <name evidence="2" type="ORF">GCM10008985_14540</name>
    <name evidence="3" type="ORF">MUK72_03340</name>
</gene>
<dbReference type="EMBL" id="BAAADN010000022">
    <property type="protein sequence ID" value="GAA0459300.1"/>
    <property type="molecule type" value="Genomic_DNA"/>
</dbReference>
<keyword evidence="1" id="KW-0812">Transmembrane</keyword>
<dbReference type="AlphaFoldDB" id="A0AAV3SEY1"/>
<evidence type="ECO:0000313" key="2">
    <source>
        <dbReference type="EMBL" id="GAA0459300.1"/>
    </source>
</evidence>
<organism evidence="2 5">
    <name type="scientific">Halococcus dombrowskii</name>
    <dbReference type="NCBI Taxonomy" id="179637"/>
    <lineage>
        <taxon>Archaea</taxon>
        <taxon>Methanobacteriati</taxon>
        <taxon>Methanobacteriota</taxon>
        <taxon>Stenosarchaea group</taxon>
        <taxon>Halobacteria</taxon>
        <taxon>Halobacteriales</taxon>
        <taxon>Halococcaceae</taxon>
        <taxon>Halococcus</taxon>
    </lineage>
</organism>
<dbReference type="Proteomes" id="UP000830542">
    <property type="component" value="Chromosome"/>
</dbReference>
<evidence type="ECO:0000313" key="5">
    <source>
        <dbReference type="Proteomes" id="UP001500962"/>
    </source>
</evidence>
<proteinExistence type="predicted"/>
<keyword evidence="4" id="KW-1185">Reference proteome</keyword>
<reference evidence="2" key="3">
    <citation type="submission" date="2023-12" db="EMBL/GenBank/DDBJ databases">
        <authorList>
            <person name="Sun Q."/>
            <person name="Inoue M."/>
        </authorList>
    </citation>
    <scope>NUCLEOTIDE SEQUENCE</scope>
    <source>
        <strain evidence="2">JCM 12289</strain>
    </source>
</reference>
<accession>A0AAV3SEY1</accession>
<reference evidence="3" key="2">
    <citation type="submission" date="2022-04" db="EMBL/GenBank/DDBJ databases">
        <title>Sequencing and genomic assembly of Halococcus dombrowskii.</title>
        <authorList>
            <person name="Lim S.W."/>
            <person name="MacLea K.S."/>
        </authorList>
    </citation>
    <scope>NUCLEOTIDE SEQUENCE</scope>
    <source>
        <strain evidence="3">H4</strain>
    </source>
</reference>
<protein>
    <submittedName>
        <fullName evidence="2">Uncharacterized protein</fullName>
    </submittedName>
</protein>
<keyword evidence="1" id="KW-0472">Membrane</keyword>
<evidence type="ECO:0000313" key="3">
    <source>
        <dbReference type="EMBL" id="UOO95750.1"/>
    </source>
</evidence>
<evidence type="ECO:0000313" key="4">
    <source>
        <dbReference type="Proteomes" id="UP000830542"/>
    </source>
</evidence>
<reference evidence="2" key="1">
    <citation type="journal article" date="2014" name="Int. J. Syst. Evol. Microbiol.">
        <title>Complete genome sequence of Corynebacterium casei LMG S-19264T (=DSM 44701T), isolated from a smear-ripened cheese.</title>
        <authorList>
            <consortium name="US DOE Joint Genome Institute (JGI-PGF)"/>
            <person name="Walter F."/>
            <person name="Albersmeier A."/>
            <person name="Kalinowski J."/>
            <person name="Ruckert C."/>
        </authorList>
    </citation>
    <scope>NUCLEOTIDE SEQUENCE</scope>
    <source>
        <strain evidence="2">JCM 12289</strain>
    </source>
</reference>